<keyword evidence="6" id="KW-1185">Reference proteome</keyword>
<reference evidence="6" key="1">
    <citation type="submission" date="2016-10" db="EMBL/GenBank/DDBJ databases">
        <authorList>
            <person name="Varghese N."/>
            <person name="Submissions S."/>
        </authorList>
    </citation>
    <scope>NUCLEOTIDE SEQUENCE [LARGE SCALE GENOMIC DNA]</scope>
    <source>
        <strain evidence="6">DSM 18609</strain>
    </source>
</reference>
<dbReference type="PROSITE" id="PS50043">
    <property type="entry name" value="HTH_LUXR_2"/>
    <property type="match status" value="1"/>
</dbReference>
<dbReference type="Pfam" id="PF00072">
    <property type="entry name" value="Response_reg"/>
    <property type="match status" value="1"/>
</dbReference>
<dbReference type="InterPro" id="IPR016032">
    <property type="entry name" value="Sig_transdc_resp-reg_C-effctor"/>
</dbReference>
<dbReference type="STRING" id="390242.SAMN04488024_11767"/>
<dbReference type="InterPro" id="IPR000792">
    <property type="entry name" value="Tscrpt_reg_LuxR_C"/>
</dbReference>
<dbReference type="SUPFAM" id="SSF46894">
    <property type="entry name" value="C-terminal effector domain of the bipartite response regulators"/>
    <property type="match status" value="1"/>
</dbReference>
<gene>
    <name evidence="5" type="ORF">SAMN04488024_11767</name>
</gene>
<dbReference type="SMART" id="SM00421">
    <property type="entry name" value="HTH_LUXR"/>
    <property type="match status" value="1"/>
</dbReference>
<proteinExistence type="predicted"/>
<dbReference type="Proteomes" id="UP000199455">
    <property type="component" value="Unassembled WGS sequence"/>
</dbReference>
<evidence type="ECO:0000313" key="6">
    <source>
        <dbReference type="Proteomes" id="UP000199455"/>
    </source>
</evidence>
<dbReference type="CDD" id="cd06170">
    <property type="entry name" value="LuxR_C_like"/>
    <property type="match status" value="1"/>
</dbReference>
<comment type="caution">
    <text evidence="2">Lacks conserved residue(s) required for the propagation of feature annotation.</text>
</comment>
<evidence type="ECO:0000259" key="3">
    <source>
        <dbReference type="PROSITE" id="PS50043"/>
    </source>
</evidence>
<dbReference type="GO" id="GO:0003677">
    <property type="term" value="F:DNA binding"/>
    <property type="evidence" value="ECO:0007669"/>
    <property type="project" value="UniProtKB-KW"/>
</dbReference>
<dbReference type="GO" id="GO:0000160">
    <property type="term" value="P:phosphorelay signal transduction system"/>
    <property type="evidence" value="ECO:0007669"/>
    <property type="project" value="InterPro"/>
</dbReference>
<dbReference type="PRINTS" id="PR00038">
    <property type="entry name" value="HTHLUXR"/>
</dbReference>
<dbReference type="Gene3D" id="3.40.50.2300">
    <property type="match status" value="1"/>
</dbReference>
<protein>
    <submittedName>
        <fullName evidence="5">Two component transcriptional regulator, LuxR family</fullName>
    </submittedName>
</protein>
<dbReference type="EMBL" id="FMZH01000017">
    <property type="protein sequence ID" value="SDE33333.1"/>
    <property type="molecule type" value="Genomic_DNA"/>
</dbReference>
<dbReference type="InterPro" id="IPR039420">
    <property type="entry name" value="WalR-like"/>
</dbReference>
<dbReference type="PANTHER" id="PTHR43214">
    <property type="entry name" value="TWO-COMPONENT RESPONSE REGULATOR"/>
    <property type="match status" value="1"/>
</dbReference>
<evidence type="ECO:0000313" key="5">
    <source>
        <dbReference type="EMBL" id="SDE33333.1"/>
    </source>
</evidence>
<dbReference type="InterPro" id="IPR001789">
    <property type="entry name" value="Sig_transdc_resp-reg_receiver"/>
</dbReference>
<evidence type="ECO:0000259" key="4">
    <source>
        <dbReference type="PROSITE" id="PS50110"/>
    </source>
</evidence>
<dbReference type="PROSITE" id="PS50110">
    <property type="entry name" value="RESPONSE_REGULATORY"/>
    <property type="match status" value="1"/>
</dbReference>
<accession>A0A1G7C235</accession>
<dbReference type="AlphaFoldDB" id="A0A1G7C235"/>
<evidence type="ECO:0000256" key="2">
    <source>
        <dbReference type="PROSITE-ProRule" id="PRU00169"/>
    </source>
</evidence>
<sequence length="211" mass="23560">MQKIKVFLVDDTPTLTRCLEKVLNKATNIMVAGNAIFAAANQKVIQENVPDIVIINLSSNEKKGAELVGMITKEFIALKVIVLSTHDDFNSISAMLKSGVKGYLLADVKHSELNKAINKVMQDETYIQNTVAGKFINGYQKENHVKAINNLSPREVEIIRLIAKEHTSADIGKMLFISEHTVETHRKNIWRKAGVKSIVGLLNFAREHQLI</sequence>
<keyword evidence="1" id="KW-0238">DNA-binding</keyword>
<dbReference type="GO" id="GO:0006355">
    <property type="term" value="P:regulation of DNA-templated transcription"/>
    <property type="evidence" value="ECO:0007669"/>
    <property type="project" value="InterPro"/>
</dbReference>
<evidence type="ECO:0000256" key="1">
    <source>
        <dbReference type="ARBA" id="ARBA00023125"/>
    </source>
</evidence>
<feature type="domain" description="HTH luxR-type" evidence="3">
    <location>
        <begin position="144"/>
        <end position="209"/>
    </location>
</feature>
<organism evidence="5 6">
    <name type="scientific">Pedobacter soli</name>
    <dbReference type="NCBI Taxonomy" id="390242"/>
    <lineage>
        <taxon>Bacteria</taxon>
        <taxon>Pseudomonadati</taxon>
        <taxon>Bacteroidota</taxon>
        <taxon>Sphingobacteriia</taxon>
        <taxon>Sphingobacteriales</taxon>
        <taxon>Sphingobacteriaceae</taxon>
        <taxon>Pedobacter</taxon>
    </lineage>
</organism>
<feature type="domain" description="Response regulatory" evidence="4">
    <location>
        <begin position="5"/>
        <end position="121"/>
    </location>
</feature>
<dbReference type="PANTHER" id="PTHR43214:SF43">
    <property type="entry name" value="TWO-COMPONENT RESPONSE REGULATOR"/>
    <property type="match status" value="1"/>
</dbReference>
<dbReference type="SUPFAM" id="SSF52172">
    <property type="entry name" value="CheY-like"/>
    <property type="match status" value="1"/>
</dbReference>
<dbReference type="Pfam" id="PF00196">
    <property type="entry name" value="GerE"/>
    <property type="match status" value="1"/>
</dbReference>
<dbReference type="RefSeq" id="WP_090772876.1">
    <property type="nucleotide sequence ID" value="NZ_FMZH01000017.1"/>
</dbReference>
<dbReference type="SMART" id="SM00448">
    <property type="entry name" value="REC"/>
    <property type="match status" value="1"/>
</dbReference>
<dbReference type="InterPro" id="IPR011006">
    <property type="entry name" value="CheY-like_superfamily"/>
</dbReference>
<name>A0A1G7C235_9SPHI</name>